<name>A0AAW1MCN7_POPJA</name>
<keyword evidence="2" id="KW-1185">Reference proteome</keyword>
<evidence type="ECO:0000313" key="1">
    <source>
        <dbReference type="EMBL" id="KAK9745277.1"/>
    </source>
</evidence>
<evidence type="ECO:0000313" key="2">
    <source>
        <dbReference type="Proteomes" id="UP001458880"/>
    </source>
</evidence>
<reference evidence="1 2" key="1">
    <citation type="journal article" date="2024" name="BMC Genomics">
        <title>De novo assembly and annotation of Popillia japonica's genome with initial clues to its potential as an invasive pest.</title>
        <authorList>
            <person name="Cucini C."/>
            <person name="Boschi S."/>
            <person name="Funari R."/>
            <person name="Cardaioli E."/>
            <person name="Iannotti N."/>
            <person name="Marturano G."/>
            <person name="Paoli F."/>
            <person name="Bruttini M."/>
            <person name="Carapelli A."/>
            <person name="Frati F."/>
            <person name="Nardi F."/>
        </authorList>
    </citation>
    <scope>NUCLEOTIDE SEQUENCE [LARGE SCALE GENOMIC DNA]</scope>
    <source>
        <strain evidence="1">DMR45628</strain>
    </source>
</reference>
<dbReference type="EMBL" id="JASPKY010000050">
    <property type="protein sequence ID" value="KAK9745277.1"/>
    <property type="molecule type" value="Genomic_DNA"/>
</dbReference>
<comment type="caution">
    <text evidence="1">The sequence shown here is derived from an EMBL/GenBank/DDBJ whole genome shotgun (WGS) entry which is preliminary data.</text>
</comment>
<organism evidence="1 2">
    <name type="scientific">Popillia japonica</name>
    <name type="common">Japanese beetle</name>
    <dbReference type="NCBI Taxonomy" id="7064"/>
    <lineage>
        <taxon>Eukaryota</taxon>
        <taxon>Metazoa</taxon>
        <taxon>Ecdysozoa</taxon>
        <taxon>Arthropoda</taxon>
        <taxon>Hexapoda</taxon>
        <taxon>Insecta</taxon>
        <taxon>Pterygota</taxon>
        <taxon>Neoptera</taxon>
        <taxon>Endopterygota</taxon>
        <taxon>Coleoptera</taxon>
        <taxon>Polyphaga</taxon>
        <taxon>Scarabaeiformia</taxon>
        <taxon>Scarabaeidae</taxon>
        <taxon>Rutelinae</taxon>
        <taxon>Popillia</taxon>
    </lineage>
</organism>
<protein>
    <submittedName>
        <fullName evidence="1">Uncharacterized protein</fullName>
    </submittedName>
</protein>
<gene>
    <name evidence="1" type="ORF">QE152_g7089</name>
</gene>
<accession>A0AAW1MCN7</accession>
<dbReference type="AlphaFoldDB" id="A0AAW1MCN7"/>
<dbReference type="Proteomes" id="UP001458880">
    <property type="component" value="Unassembled WGS sequence"/>
</dbReference>
<sequence length="69" mass="7665">MYQDKQHVVLTILHNILQEKGIYNGNVKKVLPSASRNCISSHPIPATAKTGHDLEITKSSHLAEVTKFI</sequence>
<proteinExistence type="predicted"/>